<dbReference type="PANTHER" id="PTHR11439:SF440">
    <property type="entry name" value="INTEGRASE CATALYTIC DOMAIN-CONTAINING PROTEIN"/>
    <property type="match status" value="1"/>
</dbReference>
<reference evidence="1 2" key="1">
    <citation type="submission" date="2024-01" db="EMBL/GenBank/DDBJ databases">
        <title>The complete chloroplast genome sequence of Lithospermum erythrorhizon: insights into the phylogenetic relationship among Boraginaceae species and the maternal lineages of purple gromwells.</title>
        <authorList>
            <person name="Okada T."/>
            <person name="Watanabe K."/>
        </authorList>
    </citation>
    <scope>NUCLEOTIDE SEQUENCE [LARGE SCALE GENOMIC DNA]</scope>
</reference>
<evidence type="ECO:0000313" key="2">
    <source>
        <dbReference type="Proteomes" id="UP001454036"/>
    </source>
</evidence>
<dbReference type="Proteomes" id="UP001454036">
    <property type="component" value="Unassembled WGS sequence"/>
</dbReference>
<protein>
    <recommendedName>
        <fullName evidence="3">Copia protein</fullName>
    </recommendedName>
</protein>
<comment type="caution">
    <text evidence="1">The sequence shown here is derived from an EMBL/GenBank/DDBJ whole genome shotgun (WGS) entry which is preliminary data.</text>
</comment>
<dbReference type="EMBL" id="BAABME010006203">
    <property type="protein sequence ID" value="GAA0167730.1"/>
    <property type="molecule type" value="Genomic_DNA"/>
</dbReference>
<evidence type="ECO:0000313" key="1">
    <source>
        <dbReference type="EMBL" id="GAA0167730.1"/>
    </source>
</evidence>
<accession>A0AAV3QW13</accession>
<dbReference type="PANTHER" id="PTHR11439">
    <property type="entry name" value="GAG-POL-RELATED RETROTRANSPOSON"/>
    <property type="match status" value="1"/>
</dbReference>
<proteinExistence type="predicted"/>
<keyword evidence="2" id="KW-1185">Reference proteome</keyword>
<sequence length="188" mass="20537">MTHRVCEIVSIKRLYGELNIQYDGPIQLYFDNQSAISIAHNPIQHDRIKHVEVDRHFIKEKIEENIITIKHVNTGQQLVDILTKEWNIGTSHAISRTFSTVPASADQVASSDVSGLTGGNPGGSSSQVVTCEWGCGGASRELNTKIPSTRLRDFVAKTVKIVSPSGLTDSPLRTKCSGKLLAVAGCRR</sequence>
<organism evidence="1 2">
    <name type="scientific">Lithospermum erythrorhizon</name>
    <name type="common">Purple gromwell</name>
    <name type="synonym">Lithospermum officinale var. erythrorhizon</name>
    <dbReference type="NCBI Taxonomy" id="34254"/>
    <lineage>
        <taxon>Eukaryota</taxon>
        <taxon>Viridiplantae</taxon>
        <taxon>Streptophyta</taxon>
        <taxon>Embryophyta</taxon>
        <taxon>Tracheophyta</taxon>
        <taxon>Spermatophyta</taxon>
        <taxon>Magnoliopsida</taxon>
        <taxon>eudicotyledons</taxon>
        <taxon>Gunneridae</taxon>
        <taxon>Pentapetalae</taxon>
        <taxon>asterids</taxon>
        <taxon>lamiids</taxon>
        <taxon>Boraginales</taxon>
        <taxon>Boraginaceae</taxon>
        <taxon>Boraginoideae</taxon>
        <taxon>Lithospermeae</taxon>
        <taxon>Lithospermum</taxon>
    </lineage>
</organism>
<evidence type="ECO:0008006" key="3">
    <source>
        <dbReference type="Google" id="ProtNLM"/>
    </source>
</evidence>
<dbReference type="CDD" id="cd09272">
    <property type="entry name" value="RNase_HI_RT_Ty1"/>
    <property type="match status" value="1"/>
</dbReference>
<name>A0AAV3QW13_LITER</name>
<dbReference type="AlphaFoldDB" id="A0AAV3QW13"/>
<gene>
    <name evidence="1" type="ORF">LIER_22598</name>
</gene>